<evidence type="ECO:0000256" key="3">
    <source>
        <dbReference type="ARBA" id="ARBA00023163"/>
    </source>
</evidence>
<evidence type="ECO:0000259" key="4">
    <source>
        <dbReference type="PROSITE" id="PS50043"/>
    </source>
</evidence>
<evidence type="ECO:0000256" key="1">
    <source>
        <dbReference type="ARBA" id="ARBA00023015"/>
    </source>
</evidence>
<evidence type="ECO:0000313" key="6">
    <source>
        <dbReference type="Proteomes" id="UP001595851"/>
    </source>
</evidence>
<evidence type="ECO:0000256" key="2">
    <source>
        <dbReference type="ARBA" id="ARBA00023125"/>
    </source>
</evidence>
<dbReference type="Proteomes" id="UP001595851">
    <property type="component" value="Unassembled WGS sequence"/>
</dbReference>
<dbReference type="PANTHER" id="PTHR44688:SF16">
    <property type="entry name" value="DNA-BINDING TRANSCRIPTIONAL ACTIVATOR DEVR_DOSR"/>
    <property type="match status" value="1"/>
</dbReference>
<dbReference type="SMART" id="SM00421">
    <property type="entry name" value="HTH_LUXR"/>
    <property type="match status" value="1"/>
</dbReference>
<dbReference type="Pfam" id="PF00196">
    <property type="entry name" value="GerE"/>
    <property type="match status" value="1"/>
</dbReference>
<reference evidence="6" key="1">
    <citation type="journal article" date="2019" name="Int. J. Syst. Evol. Microbiol.">
        <title>The Global Catalogue of Microorganisms (GCM) 10K type strain sequencing project: providing services to taxonomists for standard genome sequencing and annotation.</title>
        <authorList>
            <consortium name="The Broad Institute Genomics Platform"/>
            <consortium name="The Broad Institute Genome Sequencing Center for Infectious Disease"/>
            <person name="Wu L."/>
            <person name="Ma J."/>
        </authorList>
    </citation>
    <scope>NUCLEOTIDE SEQUENCE [LARGE SCALE GENOMIC DNA]</scope>
    <source>
        <strain evidence="6">TBRC 1276</strain>
    </source>
</reference>
<name>A0ABV8GDV4_9ACTN</name>
<comment type="caution">
    <text evidence="5">The sequence shown here is derived from an EMBL/GenBank/DDBJ whole genome shotgun (WGS) entry which is preliminary data.</text>
</comment>
<dbReference type="PANTHER" id="PTHR44688">
    <property type="entry name" value="DNA-BINDING TRANSCRIPTIONAL ACTIVATOR DEVR_DOSR"/>
    <property type="match status" value="1"/>
</dbReference>
<dbReference type="CDD" id="cd06170">
    <property type="entry name" value="LuxR_C_like"/>
    <property type="match status" value="1"/>
</dbReference>
<dbReference type="RefSeq" id="WP_379531133.1">
    <property type="nucleotide sequence ID" value="NZ_JBHSBI010000015.1"/>
</dbReference>
<feature type="domain" description="HTH luxR-type" evidence="4">
    <location>
        <begin position="296"/>
        <end position="361"/>
    </location>
</feature>
<dbReference type="Gene3D" id="1.10.10.10">
    <property type="entry name" value="Winged helix-like DNA-binding domain superfamily/Winged helix DNA-binding domain"/>
    <property type="match status" value="1"/>
</dbReference>
<gene>
    <name evidence="5" type="ORF">ACFOY2_28385</name>
</gene>
<proteinExistence type="predicted"/>
<dbReference type="PRINTS" id="PR00038">
    <property type="entry name" value="HTHLUXR"/>
</dbReference>
<accession>A0ABV8GDV4</accession>
<dbReference type="InterPro" id="IPR016032">
    <property type="entry name" value="Sig_transdc_resp-reg_C-effctor"/>
</dbReference>
<protein>
    <submittedName>
        <fullName evidence="5">LuxR C-terminal-related transcriptional regulator</fullName>
    </submittedName>
</protein>
<keyword evidence="6" id="KW-1185">Reference proteome</keyword>
<organism evidence="5 6">
    <name type="scientific">Nonomuraea purpurea</name>
    <dbReference type="NCBI Taxonomy" id="1849276"/>
    <lineage>
        <taxon>Bacteria</taxon>
        <taxon>Bacillati</taxon>
        <taxon>Actinomycetota</taxon>
        <taxon>Actinomycetes</taxon>
        <taxon>Streptosporangiales</taxon>
        <taxon>Streptosporangiaceae</taxon>
        <taxon>Nonomuraea</taxon>
    </lineage>
</organism>
<dbReference type="EMBL" id="JBHSBI010000015">
    <property type="protein sequence ID" value="MFC4011175.1"/>
    <property type="molecule type" value="Genomic_DNA"/>
</dbReference>
<dbReference type="InterPro" id="IPR000792">
    <property type="entry name" value="Tscrpt_reg_LuxR_C"/>
</dbReference>
<dbReference type="InterPro" id="IPR036388">
    <property type="entry name" value="WH-like_DNA-bd_sf"/>
</dbReference>
<keyword evidence="1" id="KW-0805">Transcription regulation</keyword>
<dbReference type="SUPFAM" id="SSF46894">
    <property type="entry name" value="C-terminal effector domain of the bipartite response regulators"/>
    <property type="match status" value="1"/>
</dbReference>
<dbReference type="PROSITE" id="PS50043">
    <property type="entry name" value="HTH_LUXR_2"/>
    <property type="match status" value="1"/>
</dbReference>
<keyword evidence="2" id="KW-0238">DNA-binding</keyword>
<evidence type="ECO:0000313" key="5">
    <source>
        <dbReference type="EMBL" id="MFC4011175.1"/>
    </source>
</evidence>
<sequence>MGLSLGAASARRAYERIQQLTLTGIADSEFLAKLSGLLREIIPFNACFWAAADPLTMLATSPSRLENLGSGEACDRYWESEFFVEDVNHFRMLARMTSPAATLYRVTEGHPRRSSRYHNLNLSLGLGDELRCVFRTGVDVWGYACLWRAEDAQPFTPGEEQLLAGLADAIGHTFRRSALLRPGLAMNMPDAPGLLIFDQTGELETLNEPAEAWLREFTPLRYDNPDIIPLPSELRSVANKARAIAAGRDRGNARARLLIRGYWVVIHGFALRETNAGSGRTALVIEPATATEVAALIVKAYQLSRREQQIVRLVANGLPTTDIAAMLRLSTHTIRDYLKQIFEKVEVSSRGELVAKIFAEHYKPTLDPDIHVDP</sequence>
<keyword evidence="3" id="KW-0804">Transcription</keyword>